<evidence type="ECO:0000313" key="3">
    <source>
        <dbReference type="Proteomes" id="UP000036923"/>
    </source>
</evidence>
<gene>
    <name evidence="2" type="ORF">Bccel_3134</name>
</gene>
<reference evidence="3" key="1">
    <citation type="submission" date="2015-07" db="EMBL/GenBank/DDBJ databases">
        <title>Near-Complete Genome Sequence of the Cellulolytic Bacterium Bacteroides (Pseudobacteroides) cellulosolvens ATCC 35603.</title>
        <authorList>
            <person name="Dassa B."/>
            <person name="Utturkar S.M."/>
            <person name="Klingeman D.M."/>
            <person name="Hurt R.A."/>
            <person name="Keller M."/>
            <person name="Xu J."/>
            <person name="Reddy Y.H.K."/>
            <person name="Borovok I."/>
            <person name="Grinberg I.R."/>
            <person name="Lamed R."/>
            <person name="Zhivin O."/>
            <person name="Bayer E.A."/>
            <person name="Brown S.D."/>
        </authorList>
    </citation>
    <scope>NUCLEOTIDE SEQUENCE [LARGE SCALE GENOMIC DNA]</scope>
    <source>
        <strain evidence="3">DSM 2933</strain>
    </source>
</reference>
<proteinExistence type="predicted"/>
<organism evidence="2 3">
    <name type="scientific">Pseudobacteroides cellulosolvens ATCC 35603 = DSM 2933</name>
    <dbReference type="NCBI Taxonomy" id="398512"/>
    <lineage>
        <taxon>Bacteria</taxon>
        <taxon>Bacillati</taxon>
        <taxon>Bacillota</taxon>
        <taxon>Clostridia</taxon>
        <taxon>Eubacteriales</taxon>
        <taxon>Oscillospiraceae</taxon>
        <taxon>Pseudobacteroides</taxon>
    </lineage>
</organism>
<keyword evidence="3" id="KW-1185">Reference proteome</keyword>
<dbReference type="AlphaFoldDB" id="A0A0L6JQ03"/>
<dbReference type="Proteomes" id="UP000036923">
    <property type="component" value="Unassembled WGS sequence"/>
</dbReference>
<evidence type="ECO:0000256" key="1">
    <source>
        <dbReference type="SAM" id="MobiDB-lite"/>
    </source>
</evidence>
<sequence length="35" mass="4011">MSFKNPDRLKKKKNIVKKITRKSKVTGKPNSGKKP</sequence>
<evidence type="ECO:0000313" key="2">
    <source>
        <dbReference type="EMBL" id="KNY27863.1"/>
    </source>
</evidence>
<accession>A0A0L6JQ03</accession>
<name>A0A0L6JQ03_9FIRM</name>
<protein>
    <submittedName>
        <fullName evidence="2">Uncharacterized protein</fullName>
    </submittedName>
</protein>
<feature type="region of interest" description="Disordered" evidence="1">
    <location>
        <begin position="1"/>
        <end position="35"/>
    </location>
</feature>
<dbReference type="EMBL" id="LGTC01000001">
    <property type="protein sequence ID" value="KNY27863.1"/>
    <property type="molecule type" value="Genomic_DNA"/>
</dbReference>
<dbReference type="STRING" id="398512.Bccel_3134"/>
<comment type="caution">
    <text evidence="2">The sequence shown here is derived from an EMBL/GenBank/DDBJ whole genome shotgun (WGS) entry which is preliminary data.</text>
</comment>
<feature type="compositionally biased region" description="Basic residues" evidence="1">
    <location>
        <begin position="9"/>
        <end position="35"/>
    </location>
</feature>